<dbReference type="Proteomes" id="UP000051751">
    <property type="component" value="Unassembled WGS sequence"/>
</dbReference>
<dbReference type="Pfam" id="PF01545">
    <property type="entry name" value="Cation_efflux"/>
    <property type="match status" value="1"/>
</dbReference>
<feature type="transmembrane region" description="Helical" evidence="11">
    <location>
        <begin position="53"/>
        <end position="70"/>
    </location>
</feature>
<feature type="transmembrane region" description="Helical" evidence="11">
    <location>
        <begin position="20"/>
        <end position="41"/>
    </location>
</feature>
<evidence type="ECO:0000313" key="16">
    <source>
        <dbReference type="Proteomes" id="UP000051751"/>
    </source>
</evidence>
<organism evidence="13 16">
    <name type="scientific">Lactobacillus selangorensis</name>
    <dbReference type="NCBI Taxonomy" id="81857"/>
    <lineage>
        <taxon>Bacteria</taxon>
        <taxon>Bacillati</taxon>
        <taxon>Bacillota</taxon>
        <taxon>Bacilli</taxon>
        <taxon>Lactobacillales</taxon>
        <taxon>Lactobacillaceae</taxon>
        <taxon>Lactobacillus</taxon>
    </lineage>
</organism>
<evidence type="ECO:0000256" key="5">
    <source>
        <dbReference type="ARBA" id="ARBA00022753"/>
    </source>
</evidence>
<dbReference type="InterPro" id="IPR058533">
    <property type="entry name" value="Cation_efflux_TM"/>
</dbReference>
<dbReference type="PATRIC" id="fig|81857.3.peg.1568"/>
<keyword evidence="9 11" id="KW-0472">Membrane</keyword>
<evidence type="ECO:0000256" key="6">
    <source>
        <dbReference type="ARBA" id="ARBA00022833"/>
    </source>
</evidence>
<dbReference type="GO" id="GO:0008324">
    <property type="term" value="F:monoatomic cation transmembrane transporter activity"/>
    <property type="evidence" value="ECO:0007669"/>
    <property type="project" value="InterPro"/>
</dbReference>
<feature type="transmembrane region" description="Helical" evidence="11">
    <location>
        <begin position="90"/>
        <end position="108"/>
    </location>
</feature>
<dbReference type="InterPro" id="IPR027469">
    <property type="entry name" value="Cation_efflux_TMD_sf"/>
</dbReference>
<evidence type="ECO:0000256" key="11">
    <source>
        <dbReference type="SAM" id="Phobius"/>
    </source>
</evidence>
<dbReference type="AlphaFoldDB" id="A0A0R2FK77"/>
<evidence type="ECO:0000256" key="2">
    <source>
        <dbReference type="ARBA" id="ARBA00004644"/>
    </source>
</evidence>
<keyword evidence="15" id="KW-1185">Reference proteome</keyword>
<keyword evidence="5" id="KW-0967">Endosome</keyword>
<evidence type="ECO:0000259" key="12">
    <source>
        <dbReference type="Pfam" id="PF01545"/>
    </source>
</evidence>
<reference evidence="15 16" key="1">
    <citation type="journal article" date="2015" name="Genome Announc.">
        <title>Expanding the biotechnology potential of lactobacilli through comparative genomics of 213 strains and associated genera.</title>
        <authorList>
            <person name="Sun Z."/>
            <person name="Harris H.M."/>
            <person name="McCann A."/>
            <person name="Guo C."/>
            <person name="Argimon S."/>
            <person name="Zhang W."/>
            <person name="Yang X."/>
            <person name="Jeffery I.B."/>
            <person name="Cooney J.C."/>
            <person name="Kagawa T.F."/>
            <person name="Liu W."/>
            <person name="Song Y."/>
            <person name="Salvetti E."/>
            <person name="Wrobel A."/>
            <person name="Rasinkangas P."/>
            <person name="Parkhill J."/>
            <person name="Rea M.C."/>
            <person name="O'Sullivan O."/>
            <person name="Ritari J."/>
            <person name="Douillard F.P."/>
            <person name="Paul Ross R."/>
            <person name="Yang R."/>
            <person name="Briner A.E."/>
            <person name="Felis G.E."/>
            <person name="de Vos W.M."/>
            <person name="Barrangou R."/>
            <person name="Klaenhammer T.R."/>
            <person name="Caufield P.W."/>
            <person name="Cui Y."/>
            <person name="Zhang H."/>
            <person name="O'Toole P.W."/>
        </authorList>
    </citation>
    <scope>NUCLEOTIDE SEQUENCE [LARGE SCALE GENOMIC DNA]</scope>
    <source>
        <strain evidence="13 16">ATCC BAA-66</strain>
        <strain evidence="14 15">DSM 13344</strain>
    </source>
</reference>
<dbReference type="GO" id="GO:0031410">
    <property type="term" value="C:cytoplasmic vesicle"/>
    <property type="evidence" value="ECO:0007669"/>
    <property type="project" value="UniProtKB-KW"/>
</dbReference>
<proteinExistence type="inferred from homology"/>
<evidence type="ECO:0000313" key="13">
    <source>
        <dbReference type="EMBL" id="KRN28107.1"/>
    </source>
</evidence>
<name>A0A0R2FK77_9LACO</name>
<dbReference type="STRING" id="81857.IV38_GL001557"/>
<comment type="similarity">
    <text evidence="3">Belongs to the TMEM163 family.</text>
</comment>
<keyword evidence="4 11" id="KW-0812">Transmembrane</keyword>
<keyword evidence="8" id="KW-0770">Synapse</keyword>
<evidence type="ECO:0000313" key="15">
    <source>
        <dbReference type="Proteomes" id="UP000051645"/>
    </source>
</evidence>
<evidence type="ECO:0000256" key="3">
    <source>
        <dbReference type="ARBA" id="ARBA00008731"/>
    </source>
</evidence>
<dbReference type="EMBL" id="JQAZ01000005">
    <property type="protein sequence ID" value="KRN31016.1"/>
    <property type="molecule type" value="Genomic_DNA"/>
</dbReference>
<comment type="caution">
    <text evidence="13">The sequence shown here is derived from an EMBL/GenBank/DDBJ whole genome shotgun (WGS) entry which is preliminary data.</text>
</comment>
<keyword evidence="7 11" id="KW-1133">Transmembrane helix</keyword>
<protein>
    <recommendedName>
        <fullName evidence="12">Cation efflux protein transmembrane domain-containing protein</fullName>
    </recommendedName>
</protein>
<keyword evidence="6" id="KW-0862">Zinc</keyword>
<feature type="domain" description="Cation efflux protein transmembrane" evidence="12">
    <location>
        <begin position="16"/>
        <end position="136"/>
    </location>
</feature>
<dbReference type="EMBL" id="JQAT01000004">
    <property type="protein sequence ID" value="KRN28107.1"/>
    <property type="molecule type" value="Genomic_DNA"/>
</dbReference>
<evidence type="ECO:0000256" key="7">
    <source>
        <dbReference type="ARBA" id="ARBA00022989"/>
    </source>
</evidence>
<evidence type="ECO:0000256" key="10">
    <source>
        <dbReference type="ARBA" id="ARBA00023329"/>
    </source>
</evidence>
<evidence type="ECO:0000313" key="14">
    <source>
        <dbReference type="EMBL" id="KRN31016.1"/>
    </source>
</evidence>
<dbReference type="Gene3D" id="1.20.1510.10">
    <property type="entry name" value="Cation efflux protein transmembrane domain"/>
    <property type="match status" value="1"/>
</dbReference>
<keyword evidence="10" id="KW-0968">Cytoplasmic vesicle</keyword>
<dbReference type="GO" id="GO:0016020">
    <property type="term" value="C:membrane"/>
    <property type="evidence" value="ECO:0007669"/>
    <property type="project" value="InterPro"/>
</dbReference>
<dbReference type="PANTHER" id="PTHR31937">
    <property type="entry name" value="TRANSMEMBRANE PROTEIN 163"/>
    <property type="match status" value="1"/>
</dbReference>
<sequence>MKKEANGASPAVIRHAERVADLIVGTILILLAVYVVATSVYHLWTHAAADTSLAGLTISICSVVLMPVLMRQKKRLGLRLHAQALVEDGMCNLTCAYMAGTVLVGALLTALCGWWWVDSFFALILVYFIAHEGIESLQNAKK</sequence>
<dbReference type="Proteomes" id="UP000051645">
    <property type="component" value="Unassembled WGS sequence"/>
</dbReference>
<dbReference type="SUPFAM" id="SSF161111">
    <property type="entry name" value="Cation efflux protein transmembrane domain-like"/>
    <property type="match status" value="1"/>
</dbReference>
<dbReference type="PANTHER" id="PTHR31937:SF2">
    <property type="entry name" value="TRANSMEMBRANE PROTEIN 163"/>
    <property type="match status" value="1"/>
</dbReference>
<evidence type="ECO:0000256" key="1">
    <source>
        <dbReference type="ARBA" id="ARBA00004146"/>
    </source>
</evidence>
<evidence type="ECO:0000256" key="4">
    <source>
        <dbReference type="ARBA" id="ARBA00022692"/>
    </source>
</evidence>
<gene>
    <name evidence="13" type="ORF">IV38_GL001557</name>
    <name evidence="14" type="ORF">IV40_GL001658</name>
</gene>
<evidence type="ECO:0000256" key="9">
    <source>
        <dbReference type="ARBA" id="ARBA00023136"/>
    </source>
</evidence>
<accession>A0A0R2FK77</accession>
<dbReference type="InterPro" id="IPR026765">
    <property type="entry name" value="Tmem163"/>
</dbReference>
<comment type="subcellular location">
    <subcellularLocation>
        <location evidence="2">Cytoplasmic vesicle</location>
        <location evidence="2">Secretory vesicle</location>
        <location evidence="2">Synaptic vesicle membrane</location>
        <topology evidence="2">Multi-pass membrane protein</topology>
    </subcellularLocation>
    <subcellularLocation>
        <location evidence="1">Early endosome membrane</location>
    </subcellularLocation>
</comment>
<evidence type="ECO:0000256" key="8">
    <source>
        <dbReference type="ARBA" id="ARBA00023018"/>
    </source>
</evidence>